<dbReference type="EMBL" id="JAOZYC010000168">
    <property type="protein sequence ID" value="MEB8342614.1"/>
    <property type="molecule type" value="Genomic_DNA"/>
</dbReference>
<feature type="domain" description="DUF397" evidence="1">
    <location>
        <begin position="5"/>
        <end position="61"/>
    </location>
</feature>
<proteinExistence type="predicted"/>
<dbReference type="RefSeq" id="WP_326022158.1">
    <property type="nucleotide sequence ID" value="NZ_JAOZYC010000168.1"/>
</dbReference>
<keyword evidence="3" id="KW-1185">Reference proteome</keyword>
<dbReference type="Proteomes" id="UP001354931">
    <property type="component" value="Unassembled WGS sequence"/>
</dbReference>
<evidence type="ECO:0000313" key="3">
    <source>
        <dbReference type="Proteomes" id="UP001354931"/>
    </source>
</evidence>
<accession>A0ABU6FF44</accession>
<dbReference type="InterPro" id="IPR007278">
    <property type="entry name" value="DUF397"/>
</dbReference>
<evidence type="ECO:0000259" key="1">
    <source>
        <dbReference type="Pfam" id="PF04149"/>
    </source>
</evidence>
<comment type="caution">
    <text evidence="2">The sequence shown here is derived from an EMBL/GenBank/DDBJ whole genome shotgun (WGS) entry which is preliminary data.</text>
</comment>
<evidence type="ECO:0000313" key="2">
    <source>
        <dbReference type="EMBL" id="MEB8342614.1"/>
    </source>
</evidence>
<name>A0ABU6FF44_9ACTN</name>
<gene>
    <name evidence="2" type="ORF">OKJ99_34485</name>
</gene>
<sequence>MSTDLDWFKSSYSGGQGECLEVAPGPTTIHIRDSKQPHTPDPGPAVTVTAPAWAAFLSALR</sequence>
<dbReference type="Pfam" id="PF04149">
    <property type="entry name" value="DUF397"/>
    <property type="match status" value="1"/>
</dbReference>
<organism evidence="2 3">
    <name type="scientific">Streptomyces endophyticus</name>
    <dbReference type="NCBI Taxonomy" id="714166"/>
    <lineage>
        <taxon>Bacteria</taxon>
        <taxon>Bacillati</taxon>
        <taxon>Actinomycetota</taxon>
        <taxon>Actinomycetes</taxon>
        <taxon>Kitasatosporales</taxon>
        <taxon>Streptomycetaceae</taxon>
        <taxon>Streptomyces</taxon>
    </lineage>
</organism>
<protein>
    <submittedName>
        <fullName evidence="2">DUF397 domain-containing protein</fullName>
    </submittedName>
</protein>
<reference evidence="2 3" key="1">
    <citation type="submission" date="2022-10" db="EMBL/GenBank/DDBJ databases">
        <authorList>
            <person name="Xie J."/>
            <person name="Shen N."/>
        </authorList>
    </citation>
    <scope>NUCLEOTIDE SEQUENCE [LARGE SCALE GENOMIC DNA]</scope>
    <source>
        <strain evidence="2 3">YIM65594</strain>
    </source>
</reference>